<organism evidence="3 4">
    <name type="scientific">Flavobacterium branchiicola</name>
    <dbReference type="NCBI Taxonomy" id="1114875"/>
    <lineage>
        <taxon>Bacteria</taxon>
        <taxon>Pseudomonadati</taxon>
        <taxon>Bacteroidota</taxon>
        <taxon>Flavobacteriia</taxon>
        <taxon>Flavobacteriales</taxon>
        <taxon>Flavobacteriaceae</taxon>
        <taxon>Flavobacterium</taxon>
    </lineage>
</organism>
<dbReference type="RefSeq" id="WP_213257707.1">
    <property type="nucleotide sequence ID" value="NZ_JAGYWA010000003.1"/>
</dbReference>
<keyword evidence="1" id="KW-0472">Membrane</keyword>
<comment type="caution">
    <text evidence="3">The sequence shown here is derived from an EMBL/GenBank/DDBJ whole genome shotgun (WGS) entry which is preliminary data.</text>
</comment>
<gene>
    <name evidence="3" type="ORF">ACFO5S_07135</name>
</gene>
<dbReference type="EMBL" id="JBHSGV010000003">
    <property type="protein sequence ID" value="MFC4747213.1"/>
    <property type="molecule type" value="Genomic_DNA"/>
</dbReference>
<evidence type="ECO:0000256" key="1">
    <source>
        <dbReference type="SAM" id="Phobius"/>
    </source>
</evidence>
<keyword evidence="1" id="KW-1133">Transmembrane helix</keyword>
<dbReference type="InterPro" id="IPR025588">
    <property type="entry name" value="YcxB-like_C"/>
</dbReference>
<sequence length="177" mass="21396">MIDSKFSLEFKLNPVEIRKLNKMYFRNFYEDKVRIFSFVLLFVLFFFSLSFDTDFITWIIRNLTLVILFFLLQYSFVSTICRIIFQLIKKLAKIDKYFNKYKFNFTNSFIYIRSPLGDITHKWSQIENAILTKDFFFLYIKEKNNYIISISNKQNNGRNIDELIAFVDSNVRPVIKV</sequence>
<evidence type="ECO:0000313" key="4">
    <source>
        <dbReference type="Proteomes" id="UP001595935"/>
    </source>
</evidence>
<reference evidence="4" key="1">
    <citation type="journal article" date="2019" name="Int. J. Syst. Evol. Microbiol.">
        <title>The Global Catalogue of Microorganisms (GCM) 10K type strain sequencing project: providing services to taxonomists for standard genome sequencing and annotation.</title>
        <authorList>
            <consortium name="The Broad Institute Genomics Platform"/>
            <consortium name="The Broad Institute Genome Sequencing Center for Infectious Disease"/>
            <person name="Wu L."/>
            <person name="Ma J."/>
        </authorList>
    </citation>
    <scope>NUCLEOTIDE SEQUENCE [LARGE SCALE GENOMIC DNA]</scope>
    <source>
        <strain evidence="4">WYCCWR 13023</strain>
    </source>
</reference>
<feature type="domain" description="YcxB-like C-terminal" evidence="2">
    <location>
        <begin position="105"/>
        <end position="148"/>
    </location>
</feature>
<feature type="transmembrane region" description="Helical" evidence="1">
    <location>
        <begin position="63"/>
        <end position="85"/>
    </location>
</feature>
<feature type="transmembrane region" description="Helical" evidence="1">
    <location>
        <begin position="33"/>
        <end position="51"/>
    </location>
</feature>
<proteinExistence type="predicted"/>
<keyword evidence="4" id="KW-1185">Reference proteome</keyword>
<keyword evidence="1" id="KW-0812">Transmembrane</keyword>
<dbReference type="Pfam" id="PF14317">
    <property type="entry name" value="YcxB"/>
    <property type="match status" value="1"/>
</dbReference>
<name>A0ABV9PAD0_9FLAO</name>
<accession>A0ABV9PAD0</accession>
<protein>
    <submittedName>
        <fullName evidence="3">YcxB family protein</fullName>
    </submittedName>
</protein>
<evidence type="ECO:0000259" key="2">
    <source>
        <dbReference type="Pfam" id="PF14317"/>
    </source>
</evidence>
<evidence type="ECO:0000313" key="3">
    <source>
        <dbReference type="EMBL" id="MFC4747213.1"/>
    </source>
</evidence>
<dbReference type="Proteomes" id="UP001595935">
    <property type="component" value="Unassembled WGS sequence"/>
</dbReference>